<dbReference type="InterPro" id="IPR002933">
    <property type="entry name" value="Peptidase_M20"/>
</dbReference>
<dbReference type="Gene3D" id="3.40.630.10">
    <property type="entry name" value="Zn peptidases"/>
    <property type="match status" value="1"/>
</dbReference>
<dbReference type="NCBIfam" id="TIGR01891">
    <property type="entry name" value="amidohydrolases"/>
    <property type="match status" value="1"/>
</dbReference>
<dbReference type="RefSeq" id="WP_066774219.1">
    <property type="nucleotide sequence ID" value="NZ_CP013244.1"/>
</dbReference>
<evidence type="ECO:0000313" key="5">
    <source>
        <dbReference type="Proteomes" id="UP000092498"/>
    </source>
</evidence>
<dbReference type="PANTHER" id="PTHR11014">
    <property type="entry name" value="PEPTIDASE M20 FAMILY MEMBER"/>
    <property type="match status" value="1"/>
</dbReference>
<dbReference type="InterPro" id="IPR017439">
    <property type="entry name" value="Amidohydrolase"/>
</dbReference>
<dbReference type="CDD" id="cd03886">
    <property type="entry name" value="M20_Acy1"/>
    <property type="match status" value="1"/>
</dbReference>
<dbReference type="AlphaFoldDB" id="A0A1B1AMH7"/>
<evidence type="ECO:0000256" key="2">
    <source>
        <dbReference type="PIRSR" id="PIRSR005962-1"/>
    </source>
</evidence>
<name>A0A1B1AMH7_9PROT</name>
<comment type="cofactor">
    <cofactor evidence="2">
        <name>Mn(2+)</name>
        <dbReference type="ChEBI" id="CHEBI:29035"/>
    </cofactor>
    <text evidence="2">The Mn(2+) ion enhances activity.</text>
</comment>
<dbReference type="EMBL" id="CP013244">
    <property type="protein sequence ID" value="ANP47777.1"/>
    <property type="molecule type" value="Genomic_DNA"/>
</dbReference>
<organism evidence="4 5">
    <name type="scientific">Candidatus Viadribacter manganicus</name>
    <dbReference type="NCBI Taxonomy" id="1759059"/>
    <lineage>
        <taxon>Bacteria</taxon>
        <taxon>Pseudomonadati</taxon>
        <taxon>Pseudomonadota</taxon>
        <taxon>Alphaproteobacteria</taxon>
        <taxon>Hyphomonadales</taxon>
        <taxon>Hyphomonadaceae</taxon>
        <taxon>Candidatus Viadribacter</taxon>
    </lineage>
</organism>
<proteinExistence type="predicted"/>
<dbReference type="STRING" id="1759059.ATE48_18680"/>
<protein>
    <submittedName>
        <fullName evidence="4">Amidohydrolase</fullName>
    </submittedName>
</protein>
<keyword evidence="2" id="KW-0479">Metal-binding</keyword>
<dbReference type="FunCoup" id="A0A1B1AMH7">
    <property type="interactions" value="256"/>
</dbReference>
<dbReference type="InterPro" id="IPR011650">
    <property type="entry name" value="Peptidase_M20_dimer"/>
</dbReference>
<dbReference type="GO" id="GO:0046872">
    <property type="term" value="F:metal ion binding"/>
    <property type="evidence" value="ECO:0007669"/>
    <property type="project" value="UniProtKB-KW"/>
</dbReference>
<dbReference type="InParanoid" id="A0A1B1AMH7"/>
<dbReference type="GO" id="GO:0019877">
    <property type="term" value="P:diaminopimelate biosynthetic process"/>
    <property type="evidence" value="ECO:0007669"/>
    <property type="project" value="UniProtKB-ARBA"/>
</dbReference>
<dbReference type="Gene3D" id="3.30.70.360">
    <property type="match status" value="1"/>
</dbReference>
<dbReference type="InterPro" id="IPR036264">
    <property type="entry name" value="Bact_exopeptidase_dim_dom"/>
</dbReference>
<feature type="domain" description="Peptidase M20 dimerisation" evidence="3">
    <location>
        <begin position="186"/>
        <end position="271"/>
    </location>
</feature>
<reference evidence="4 5" key="1">
    <citation type="submission" date="2015-11" db="EMBL/GenBank/DDBJ databases">
        <title>Whole-Genome Sequence of Candidatus Oderbacter manganicum from the National Park Lower Oder Valley, Germany.</title>
        <authorList>
            <person name="Braun B."/>
            <person name="Liere K."/>
            <person name="Szewzyk U."/>
        </authorList>
    </citation>
    <scope>NUCLEOTIDE SEQUENCE [LARGE SCALE GENOMIC DNA]</scope>
    <source>
        <strain evidence="4 5">OTSz_A_272</strain>
    </source>
</reference>
<evidence type="ECO:0000259" key="3">
    <source>
        <dbReference type="Pfam" id="PF07687"/>
    </source>
</evidence>
<evidence type="ECO:0000313" key="4">
    <source>
        <dbReference type="EMBL" id="ANP47777.1"/>
    </source>
</evidence>
<dbReference type="PIRSF" id="PIRSF005962">
    <property type="entry name" value="Pept_M20D_amidohydro"/>
    <property type="match status" value="1"/>
</dbReference>
<dbReference type="FunFam" id="3.30.70.360:FF:000001">
    <property type="entry name" value="N-acetyldiaminopimelate deacetylase"/>
    <property type="match status" value="1"/>
</dbReference>
<dbReference type="OrthoDB" id="9777385at2"/>
<dbReference type="KEGG" id="cbot:ATE48_18680"/>
<dbReference type="SUPFAM" id="SSF55031">
    <property type="entry name" value="Bacterial exopeptidase dimerisation domain"/>
    <property type="match status" value="1"/>
</dbReference>
<keyword evidence="1 4" id="KW-0378">Hydrolase</keyword>
<feature type="binding site" evidence="2">
    <location>
        <position position="365"/>
    </location>
    <ligand>
        <name>Mn(2+)</name>
        <dbReference type="ChEBI" id="CHEBI:29035"/>
        <label>2</label>
    </ligand>
</feature>
<keyword evidence="2" id="KW-0464">Manganese</keyword>
<dbReference type="Proteomes" id="UP000092498">
    <property type="component" value="Chromosome"/>
</dbReference>
<evidence type="ECO:0000256" key="1">
    <source>
        <dbReference type="ARBA" id="ARBA00022801"/>
    </source>
</evidence>
<sequence length="404" mass="42794">MLDWRQSTAALLDDMIALRRAIHADPELGLHTPATTAKVRAALKGLPLDFTEGASTTGFVATLRGPENGKTVLLRADMDALPLDEDTGLEFTSRRAGAMHACGHDTHVAMLVGAARALCARRDALAGSVQFMFQPGEEGWHGARFMLDDGVIDPLPDAAFALHVTPNVPAGVFAGRAGPMLAAADRFEISIEGRGGHASQPHDAIDPIPVATELVSAIHAMVTRRVPAFDPVVVTVGRIEAGVTNNVIPETAVIEGTIRSFSEASRTLAHEGIRRLAEHIPAAHLCQGRVDIELGFPVTVCDSGIAALAKATACRLAGEAAWMDMPSPAMGAEDFAYILQRVPGAMVFLGASPEGGDWRSCCALHSNRMVLDERVMTQGAAMYCAFAEEFLSELPRPLEGAPAE</sequence>
<feature type="binding site" evidence="2">
    <location>
        <position position="138"/>
    </location>
    <ligand>
        <name>Mn(2+)</name>
        <dbReference type="ChEBI" id="CHEBI:29035"/>
        <label>2</label>
    </ligand>
</feature>
<accession>A0A1B1AMH7</accession>
<dbReference type="Pfam" id="PF01546">
    <property type="entry name" value="Peptidase_M20"/>
    <property type="match status" value="1"/>
</dbReference>
<dbReference type="GO" id="GO:0050118">
    <property type="term" value="F:N-acetyldiaminopimelate deacetylase activity"/>
    <property type="evidence" value="ECO:0007669"/>
    <property type="project" value="UniProtKB-ARBA"/>
</dbReference>
<feature type="binding site" evidence="2">
    <location>
        <position position="163"/>
    </location>
    <ligand>
        <name>Mn(2+)</name>
        <dbReference type="ChEBI" id="CHEBI:29035"/>
        <label>2</label>
    </ligand>
</feature>
<feature type="binding site" evidence="2">
    <location>
        <position position="102"/>
    </location>
    <ligand>
        <name>Mn(2+)</name>
        <dbReference type="ChEBI" id="CHEBI:29035"/>
        <label>2</label>
    </ligand>
</feature>
<dbReference type="PANTHER" id="PTHR11014:SF63">
    <property type="entry name" value="METALLOPEPTIDASE, PUTATIVE (AFU_ORTHOLOGUE AFUA_6G09600)-RELATED"/>
    <property type="match status" value="1"/>
</dbReference>
<gene>
    <name evidence="4" type="ORF">ATE48_18680</name>
</gene>
<dbReference type="SUPFAM" id="SSF53187">
    <property type="entry name" value="Zn-dependent exopeptidases"/>
    <property type="match status" value="1"/>
</dbReference>
<feature type="binding site" evidence="2">
    <location>
        <position position="104"/>
    </location>
    <ligand>
        <name>Mn(2+)</name>
        <dbReference type="ChEBI" id="CHEBI:29035"/>
        <label>2</label>
    </ligand>
</feature>
<keyword evidence="5" id="KW-1185">Reference proteome</keyword>
<dbReference type="Pfam" id="PF07687">
    <property type="entry name" value="M20_dimer"/>
    <property type="match status" value="1"/>
</dbReference>